<protein>
    <submittedName>
        <fullName evidence="2">Uncharacterized protein</fullName>
    </submittedName>
</protein>
<evidence type="ECO:0000256" key="1">
    <source>
        <dbReference type="SAM" id="MobiDB-lite"/>
    </source>
</evidence>
<evidence type="ECO:0000313" key="2">
    <source>
        <dbReference type="EMBL" id="PZQ99207.1"/>
    </source>
</evidence>
<organism evidence="2 3">
    <name type="scientific">Cereibacter sphaeroides</name>
    <name type="common">Rhodobacter sphaeroides</name>
    <dbReference type="NCBI Taxonomy" id="1063"/>
    <lineage>
        <taxon>Bacteria</taxon>
        <taxon>Pseudomonadati</taxon>
        <taxon>Pseudomonadota</taxon>
        <taxon>Alphaproteobacteria</taxon>
        <taxon>Rhodobacterales</taxon>
        <taxon>Paracoccaceae</taxon>
        <taxon>Cereibacter</taxon>
    </lineage>
</organism>
<accession>A0A2W5TTC1</accession>
<gene>
    <name evidence="2" type="ORF">DI533_00420</name>
</gene>
<name>A0A2W5TTC1_CERSP</name>
<evidence type="ECO:0000313" key="3">
    <source>
        <dbReference type="Proteomes" id="UP000248975"/>
    </source>
</evidence>
<dbReference type="AlphaFoldDB" id="A0A2W5TTC1"/>
<proteinExistence type="predicted"/>
<feature type="region of interest" description="Disordered" evidence="1">
    <location>
        <begin position="174"/>
        <end position="197"/>
    </location>
</feature>
<sequence length="197" mass="22123">MDHSFSMLQIMNAALSTQGFDEIVAENDGSEEWRVLSRNWPLIVDAELEAGAYFYTREQVQLTQETAGKFGFSISYLVPATALHVRRLWIMNNGVRDTDIPWGQDGTHVHCDHSGGVFIEYMISSDPAVWGANFSLGVSKKLEAVLLRLKEEMAAAKSMDDDADEFFQTARTMSSKGRSATEPYKPSRFANARFRRG</sequence>
<dbReference type="EMBL" id="QFQS01000001">
    <property type="protein sequence ID" value="PZQ99207.1"/>
    <property type="molecule type" value="Genomic_DNA"/>
</dbReference>
<reference evidence="2 3" key="1">
    <citation type="submission" date="2017-08" db="EMBL/GenBank/DDBJ databases">
        <title>Infants hospitalized years apart are colonized by the same room-sourced microbial strains.</title>
        <authorList>
            <person name="Brooks B."/>
            <person name="Olm M.R."/>
            <person name="Firek B.A."/>
            <person name="Baker R."/>
            <person name="Thomas B.C."/>
            <person name="Morowitz M.J."/>
            <person name="Banfield J.F."/>
        </authorList>
    </citation>
    <scope>NUCLEOTIDE SEQUENCE [LARGE SCALE GENOMIC DNA]</scope>
    <source>
        <strain evidence="2">S2_003_000_R2_11</strain>
    </source>
</reference>
<comment type="caution">
    <text evidence="2">The sequence shown here is derived from an EMBL/GenBank/DDBJ whole genome shotgun (WGS) entry which is preliminary data.</text>
</comment>
<dbReference type="Proteomes" id="UP000248975">
    <property type="component" value="Unassembled WGS sequence"/>
</dbReference>